<protein>
    <recommendedName>
        <fullName evidence="1">Aspartyl/glutamyl-tRNA(Asn/Gln) amidotransferase subunit C</fullName>
        <shortName evidence="1">Asp/Glu-ADT subunit C</shortName>
        <ecNumber evidence="1">6.3.5.-</ecNumber>
    </recommendedName>
</protein>
<dbReference type="RefSeq" id="WP_009576662.1">
    <property type="nucleotide sequence ID" value="NZ_AEIG01000078.1"/>
</dbReference>
<comment type="caution">
    <text evidence="2">The sequence shown here is derived from an EMBL/GenBank/DDBJ whole genome shotgun (WGS) entry which is preliminary data.</text>
</comment>
<keyword evidence="3" id="KW-1185">Reference proteome</keyword>
<dbReference type="GO" id="GO:0050567">
    <property type="term" value="F:glutaminyl-tRNA synthase (glutamine-hydrolyzing) activity"/>
    <property type="evidence" value="ECO:0007669"/>
    <property type="project" value="UniProtKB-UniRule"/>
</dbReference>
<dbReference type="STRING" id="2518989.IMCC3088_2512"/>
<dbReference type="GO" id="GO:0050566">
    <property type="term" value="F:asparaginyl-tRNA synthase (glutamine-hydrolyzing) activity"/>
    <property type="evidence" value="ECO:0007669"/>
    <property type="project" value="RHEA"/>
</dbReference>
<comment type="subunit">
    <text evidence="1">Heterotrimer of A, B and C subunits.</text>
</comment>
<dbReference type="GO" id="GO:0006450">
    <property type="term" value="P:regulation of translational fidelity"/>
    <property type="evidence" value="ECO:0007669"/>
    <property type="project" value="InterPro"/>
</dbReference>
<organism evidence="2 3">
    <name type="scientific">Aequoribacter fuscus</name>
    <dbReference type="NCBI Taxonomy" id="2518989"/>
    <lineage>
        <taxon>Bacteria</taxon>
        <taxon>Pseudomonadati</taxon>
        <taxon>Pseudomonadota</taxon>
        <taxon>Gammaproteobacteria</taxon>
        <taxon>Cellvibrionales</taxon>
        <taxon>Halieaceae</taxon>
        <taxon>Aequoribacter</taxon>
    </lineage>
</organism>
<evidence type="ECO:0000313" key="2">
    <source>
        <dbReference type="EMBL" id="EGG28844.1"/>
    </source>
</evidence>
<comment type="similarity">
    <text evidence="1">Belongs to the GatC family.</text>
</comment>
<dbReference type="HAMAP" id="MF_00122">
    <property type="entry name" value="GatC"/>
    <property type="match status" value="1"/>
</dbReference>
<dbReference type="InterPro" id="IPR036113">
    <property type="entry name" value="Asp/Glu-ADT_sf_sub_c"/>
</dbReference>
<evidence type="ECO:0000256" key="1">
    <source>
        <dbReference type="HAMAP-Rule" id="MF_00122"/>
    </source>
</evidence>
<dbReference type="Gene3D" id="1.10.20.60">
    <property type="entry name" value="Glu-tRNAGln amidotransferase C subunit, N-terminal domain"/>
    <property type="match status" value="1"/>
</dbReference>
<keyword evidence="1" id="KW-0547">Nucleotide-binding</keyword>
<comment type="catalytic activity">
    <reaction evidence="1">
        <text>L-aspartyl-tRNA(Asn) + L-glutamine + ATP + H2O = L-asparaginyl-tRNA(Asn) + L-glutamate + ADP + phosphate + 2 H(+)</text>
        <dbReference type="Rhea" id="RHEA:14513"/>
        <dbReference type="Rhea" id="RHEA-COMP:9674"/>
        <dbReference type="Rhea" id="RHEA-COMP:9677"/>
        <dbReference type="ChEBI" id="CHEBI:15377"/>
        <dbReference type="ChEBI" id="CHEBI:15378"/>
        <dbReference type="ChEBI" id="CHEBI:29985"/>
        <dbReference type="ChEBI" id="CHEBI:30616"/>
        <dbReference type="ChEBI" id="CHEBI:43474"/>
        <dbReference type="ChEBI" id="CHEBI:58359"/>
        <dbReference type="ChEBI" id="CHEBI:78515"/>
        <dbReference type="ChEBI" id="CHEBI:78516"/>
        <dbReference type="ChEBI" id="CHEBI:456216"/>
    </reaction>
</comment>
<dbReference type="GO" id="GO:0016740">
    <property type="term" value="F:transferase activity"/>
    <property type="evidence" value="ECO:0007669"/>
    <property type="project" value="UniProtKB-KW"/>
</dbReference>
<keyword evidence="1" id="KW-0648">Protein biosynthesis</keyword>
<keyword evidence="2" id="KW-0808">Transferase</keyword>
<gene>
    <name evidence="1" type="primary">gatC</name>
    <name evidence="2" type="ORF">IMCC3088_2512</name>
</gene>
<keyword evidence="1" id="KW-0067">ATP-binding</keyword>
<dbReference type="eggNOG" id="COG0721">
    <property type="taxonomic scope" value="Bacteria"/>
</dbReference>
<evidence type="ECO:0000313" key="3">
    <source>
        <dbReference type="Proteomes" id="UP000005615"/>
    </source>
</evidence>
<reference evidence="2 3" key="1">
    <citation type="journal article" date="2011" name="J. Bacteriol.">
        <title>Genome sequence of strain IMCC3088, a proteorhodopsin-containing marine bacterium belonging to the OM60/NOR5 clade.</title>
        <authorList>
            <person name="Jang Y."/>
            <person name="Oh H.M."/>
            <person name="Kang I."/>
            <person name="Lee K."/>
            <person name="Yang S.J."/>
            <person name="Cho J.C."/>
        </authorList>
    </citation>
    <scope>NUCLEOTIDE SEQUENCE [LARGE SCALE GENOMIC DNA]</scope>
    <source>
        <strain evidence="2 3">IMCC3088</strain>
    </source>
</reference>
<comment type="function">
    <text evidence="1">Allows the formation of correctly charged Asn-tRNA(Asn) or Gln-tRNA(Gln) through the transamidation of misacylated Asp-tRNA(Asn) or Glu-tRNA(Gln) in organisms which lack either or both of asparaginyl-tRNA or glutaminyl-tRNA synthetases. The reaction takes place in the presence of glutamine and ATP through an activated phospho-Asp-tRNA(Asn) or phospho-Glu-tRNA(Gln).</text>
</comment>
<dbReference type="Pfam" id="PF02686">
    <property type="entry name" value="GatC"/>
    <property type="match status" value="1"/>
</dbReference>
<dbReference type="InterPro" id="IPR003837">
    <property type="entry name" value="GatC"/>
</dbReference>
<dbReference type="SUPFAM" id="SSF141000">
    <property type="entry name" value="Glu-tRNAGln amidotransferase C subunit"/>
    <property type="match status" value="1"/>
</dbReference>
<dbReference type="EMBL" id="AEIG01000078">
    <property type="protein sequence ID" value="EGG28844.1"/>
    <property type="molecule type" value="Genomic_DNA"/>
</dbReference>
<dbReference type="AlphaFoldDB" id="F3L4B1"/>
<dbReference type="OrthoDB" id="9794326at2"/>
<keyword evidence="1" id="KW-0436">Ligase</keyword>
<name>F3L4B1_9GAMM</name>
<dbReference type="NCBIfam" id="TIGR00135">
    <property type="entry name" value="gatC"/>
    <property type="match status" value="1"/>
</dbReference>
<proteinExistence type="inferred from homology"/>
<dbReference type="EC" id="6.3.5.-" evidence="1"/>
<dbReference type="PANTHER" id="PTHR15004">
    <property type="entry name" value="GLUTAMYL-TRNA(GLN) AMIDOTRANSFERASE SUBUNIT C, MITOCHONDRIAL"/>
    <property type="match status" value="1"/>
</dbReference>
<dbReference type="Proteomes" id="UP000005615">
    <property type="component" value="Unassembled WGS sequence"/>
</dbReference>
<dbReference type="PANTHER" id="PTHR15004:SF0">
    <property type="entry name" value="GLUTAMYL-TRNA(GLN) AMIDOTRANSFERASE SUBUNIT C, MITOCHONDRIAL"/>
    <property type="match status" value="1"/>
</dbReference>
<sequence length="95" mass="10351">MSVTTSQLSEVATLARLQLEAEQAEPVTHAINQILGLVDQLQALDLQGVTPMAHPRDEVQRLRVDAVTETNHREAFQAIAPAAEEGLYVVPPVIE</sequence>
<dbReference type="GO" id="GO:0006412">
    <property type="term" value="P:translation"/>
    <property type="evidence" value="ECO:0007669"/>
    <property type="project" value="UniProtKB-UniRule"/>
</dbReference>
<comment type="catalytic activity">
    <reaction evidence="1">
        <text>L-glutamyl-tRNA(Gln) + L-glutamine + ATP + H2O = L-glutaminyl-tRNA(Gln) + L-glutamate + ADP + phosphate + H(+)</text>
        <dbReference type="Rhea" id="RHEA:17521"/>
        <dbReference type="Rhea" id="RHEA-COMP:9681"/>
        <dbReference type="Rhea" id="RHEA-COMP:9684"/>
        <dbReference type="ChEBI" id="CHEBI:15377"/>
        <dbReference type="ChEBI" id="CHEBI:15378"/>
        <dbReference type="ChEBI" id="CHEBI:29985"/>
        <dbReference type="ChEBI" id="CHEBI:30616"/>
        <dbReference type="ChEBI" id="CHEBI:43474"/>
        <dbReference type="ChEBI" id="CHEBI:58359"/>
        <dbReference type="ChEBI" id="CHEBI:78520"/>
        <dbReference type="ChEBI" id="CHEBI:78521"/>
        <dbReference type="ChEBI" id="CHEBI:456216"/>
    </reaction>
</comment>
<dbReference type="GO" id="GO:0005524">
    <property type="term" value="F:ATP binding"/>
    <property type="evidence" value="ECO:0007669"/>
    <property type="project" value="UniProtKB-KW"/>
</dbReference>
<dbReference type="GO" id="GO:0070681">
    <property type="term" value="P:glutaminyl-tRNAGln biosynthesis via transamidation"/>
    <property type="evidence" value="ECO:0007669"/>
    <property type="project" value="TreeGrafter"/>
</dbReference>
<accession>F3L4B1</accession>